<sequence length="138" mass="15331">MDKKTTESILKQQLNLNPTDAEAAAALGNYYFDEKNASAAIVYYQISLANNPDQPGVMTDMATMYWNNQDAGLAEHFFSKVIEQQPDFGNAYINLGLLHLHVKKDAAQAKTIWQRLLDSYPEHSAVAKANELIQGLGN</sequence>
<dbReference type="SUPFAM" id="SSF48452">
    <property type="entry name" value="TPR-like"/>
    <property type="match status" value="1"/>
</dbReference>
<name>A0A3B0ZMN6_9ZZZZ</name>
<evidence type="ECO:0000313" key="1">
    <source>
        <dbReference type="EMBL" id="VAW88597.1"/>
    </source>
</evidence>
<accession>A0A3B0ZMN6</accession>
<dbReference type="InterPro" id="IPR011990">
    <property type="entry name" value="TPR-like_helical_dom_sf"/>
</dbReference>
<dbReference type="Gene3D" id="1.25.40.10">
    <property type="entry name" value="Tetratricopeptide repeat domain"/>
    <property type="match status" value="2"/>
</dbReference>
<organism evidence="1">
    <name type="scientific">hydrothermal vent metagenome</name>
    <dbReference type="NCBI Taxonomy" id="652676"/>
    <lineage>
        <taxon>unclassified sequences</taxon>
        <taxon>metagenomes</taxon>
        <taxon>ecological metagenomes</taxon>
    </lineage>
</organism>
<dbReference type="AlphaFoldDB" id="A0A3B0ZMN6"/>
<dbReference type="SMART" id="SM00028">
    <property type="entry name" value="TPR"/>
    <property type="match status" value="3"/>
</dbReference>
<proteinExistence type="predicted"/>
<dbReference type="PROSITE" id="PS50005">
    <property type="entry name" value="TPR"/>
    <property type="match status" value="1"/>
</dbReference>
<dbReference type="EMBL" id="UOFP01000228">
    <property type="protein sequence ID" value="VAW88597.1"/>
    <property type="molecule type" value="Genomic_DNA"/>
</dbReference>
<protein>
    <submittedName>
        <fullName evidence="1">Uncharacterized protein</fullName>
    </submittedName>
</protein>
<gene>
    <name evidence="1" type="ORF">MNBD_GAMMA18-153</name>
</gene>
<dbReference type="Pfam" id="PF13174">
    <property type="entry name" value="TPR_6"/>
    <property type="match status" value="1"/>
</dbReference>
<dbReference type="InterPro" id="IPR019734">
    <property type="entry name" value="TPR_rpt"/>
</dbReference>
<reference evidence="1" key="1">
    <citation type="submission" date="2018-06" db="EMBL/GenBank/DDBJ databases">
        <authorList>
            <person name="Zhirakovskaya E."/>
        </authorList>
    </citation>
    <scope>NUCLEOTIDE SEQUENCE</scope>
</reference>